<dbReference type="Proteomes" id="UP001497623">
    <property type="component" value="Unassembled WGS sequence"/>
</dbReference>
<comment type="caution">
    <text evidence="2">The sequence shown here is derived from an EMBL/GenBank/DDBJ whole genome shotgun (WGS) entry which is preliminary data.</text>
</comment>
<reference evidence="2 3" key="1">
    <citation type="submission" date="2024-05" db="EMBL/GenBank/DDBJ databases">
        <authorList>
            <person name="Wallberg A."/>
        </authorList>
    </citation>
    <scope>NUCLEOTIDE SEQUENCE [LARGE SCALE GENOMIC DNA]</scope>
</reference>
<feature type="transmembrane region" description="Helical" evidence="1">
    <location>
        <begin position="289"/>
        <end position="314"/>
    </location>
</feature>
<evidence type="ECO:0000313" key="3">
    <source>
        <dbReference type="Proteomes" id="UP001497623"/>
    </source>
</evidence>
<evidence type="ECO:0000313" key="2">
    <source>
        <dbReference type="EMBL" id="CAL4131600.1"/>
    </source>
</evidence>
<keyword evidence="1" id="KW-0472">Membrane</keyword>
<gene>
    <name evidence="2" type="ORF">MNOR_LOCUS26799</name>
</gene>
<evidence type="ECO:0000256" key="1">
    <source>
        <dbReference type="SAM" id="Phobius"/>
    </source>
</evidence>
<proteinExistence type="predicted"/>
<keyword evidence="3" id="KW-1185">Reference proteome</keyword>
<accession>A0AAV2RLM4</accession>
<name>A0AAV2RLM4_MEGNR</name>
<keyword evidence="1" id="KW-0812">Transmembrane</keyword>
<dbReference type="AlphaFoldDB" id="A0AAV2RLM4"/>
<dbReference type="EMBL" id="CAXKWB010027242">
    <property type="protein sequence ID" value="CAL4131600.1"/>
    <property type="molecule type" value="Genomic_DNA"/>
</dbReference>
<sequence>MALDPHNISSEASLLEYAPVGQLHQMPYLDRSWVPEVIAVEHDTLLDVELVWEPRGWTGVEYLVSWVEEGQMVSGQLVTKDNNAHLSLWPGQKYYIQVEVIDLQGNTVIKSHASPIVFQTESTGTTTTSDDGKVATTKYKSISTVTQITTPTTTSASDIYNNFSSDPLPIISELPPETTLSYLKSQQHISVSTSTDFVTTKYPTPLVSRSTPSVSNIQISIVDQSKKSNHNNTNTKHVRESIIIDYSPHDSEPESLDKYTVDDVTENVLEVVELKENENINSSSNISVIAVWGTGVVIGALLILCLCALVIWILKKSRKSKKSEYLPESSVNLNISQGAKEENQIKPIVNVEKLYEMSSVKHSVTPSLQKSSSLYGFHSGPQQEDYIVVSENPYQRRPLPPLPPMPPVIEMGI</sequence>
<protein>
    <recommendedName>
        <fullName evidence="4">Fibronectin type-III domain-containing protein</fullName>
    </recommendedName>
</protein>
<organism evidence="2 3">
    <name type="scientific">Meganyctiphanes norvegica</name>
    <name type="common">Northern krill</name>
    <name type="synonym">Thysanopoda norvegica</name>
    <dbReference type="NCBI Taxonomy" id="48144"/>
    <lineage>
        <taxon>Eukaryota</taxon>
        <taxon>Metazoa</taxon>
        <taxon>Ecdysozoa</taxon>
        <taxon>Arthropoda</taxon>
        <taxon>Crustacea</taxon>
        <taxon>Multicrustacea</taxon>
        <taxon>Malacostraca</taxon>
        <taxon>Eumalacostraca</taxon>
        <taxon>Eucarida</taxon>
        <taxon>Euphausiacea</taxon>
        <taxon>Euphausiidae</taxon>
        <taxon>Meganyctiphanes</taxon>
    </lineage>
</organism>
<keyword evidence="1" id="KW-1133">Transmembrane helix</keyword>
<evidence type="ECO:0008006" key="4">
    <source>
        <dbReference type="Google" id="ProtNLM"/>
    </source>
</evidence>